<gene>
    <name evidence="2" type="ORF">PXEA_LOCUS5802</name>
</gene>
<protein>
    <submittedName>
        <fullName evidence="2">Uncharacterized protein</fullName>
    </submittedName>
</protein>
<evidence type="ECO:0000313" key="2">
    <source>
        <dbReference type="EMBL" id="VEL12362.1"/>
    </source>
</evidence>
<sequence>MSSSLCDRDVTDSTAGCLEHRPSSHLLRRAWNAPSESNTSHSSKSPSCASIPIFLTADHFKDHLHINEEENWLELIEDQEPKEENKEEKEGLDKEKDEAEIDYVEEKPSTHENLCPDGGDEVCTTINKPLWKVGSTFSSDLLPVEKEFGTQLKCSQLVQGTRGWIVENALGPKELANGIVGSLEEENNTNDYPTFLAISEAGPTVKKVGKKAHKTE</sequence>
<comment type="caution">
    <text evidence="2">The sequence shown here is derived from an EMBL/GenBank/DDBJ whole genome shotgun (WGS) entry which is preliminary data.</text>
</comment>
<feature type="non-terminal residue" evidence="2">
    <location>
        <position position="216"/>
    </location>
</feature>
<reference evidence="2" key="1">
    <citation type="submission" date="2018-11" db="EMBL/GenBank/DDBJ databases">
        <authorList>
            <consortium name="Pathogen Informatics"/>
        </authorList>
    </citation>
    <scope>NUCLEOTIDE SEQUENCE</scope>
</reference>
<keyword evidence="3" id="KW-1185">Reference proteome</keyword>
<accession>A0A448WI86</accession>
<dbReference type="AlphaFoldDB" id="A0A448WI86"/>
<dbReference type="EMBL" id="CAAALY010014560">
    <property type="protein sequence ID" value="VEL12362.1"/>
    <property type="molecule type" value="Genomic_DNA"/>
</dbReference>
<proteinExistence type="predicted"/>
<dbReference type="Proteomes" id="UP000784294">
    <property type="component" value="Unassembled WGS sequence"/>
</dbReference>
<evidence type="ECO:0000313" key="3">
    <source>
        <dbReference type="Proteomes" id="UP000784294"/>
    </source>
</evidence>
<name>A0A448WI86_9PLAT</name>
<feature type="compositionally biased region" description="Basic and acidic residues" evidence="1">
    <location>
        <begin position="82"/>
        <end position="97"/>
    </location>
</feature>
<evidence type="ECO:0000256" key="1">
    <source>
        <dbReference type="SAM" id="MobiDB-lite"/>
    </source>
</evidence>
<feature type="region of interest" description="Disordered" evidence="1">
    <location>
        <begin position="25"/>
        <end position="47"/>
    </location>
</feature>
<feature type="region of interest" description="Disordered" evidence="1">
    <location>
        <begin position="77"/>
        <end position="99"/>
    </location>
</feature>
<organism evidence="2 3">
    <name type="scientific">Protopolystoma xenopodis</name>
    <dbReference type="NCBI Taxonomy" id="117903"/>
    <lineage>
        <taxon>Eukaryota</taxon>
        <taxon>Metazoa</taxon>
        <taxon>Spiralia</taxon>
        <taxon>Lophotrochozoa</taxon>
        <taxon>Platyhelminthes</taxon>
        <taxon>Monogenea</taxon>
        <taxon>Polyopisthocotylea</taxon>
        <taxon>Polystomatidea</taxon>
        <taxon>Polystomatidae</taxon>
        <taxon>Protopolystoma</taxon>
    </lineage>
</organism>
<feature type="compositionally biased region" description="Polar residues" evidence="1">
    <location>
        <begin position="34"/>
        <end position="47"/>
    </location>
</feature>